<feature type="transmembrane region" description="Helical" evidence="5">
    <location>
        <begin position="127"/>
        <end position="144"/>
    </location>
</feature>
<reference evidence="8" key="1">
    <citation type="journal article" date="2019" name="Int. J. Syst. Evol. Microbiol.">
        <title>The Global Catalogue of Microorganisms (GCM) 10K type strain sequencing project: providing services to taxonomists for standard genome sequencing and annotation.</title>
        <authorList>
            <consortium name="The Broad Institute Genomics Platform"/>
            <consortium name="The Broad Institute Genome Sequencing Center for Infectious Disease"/>
            <person name="Wu L."/>
            <person name="Ma J."/>
        </authorList>
    </citation>
    <scope>NUCLEOTIDE SEQUENCE [LARGE SCALE GENOMIC DNA]</scope>
    <source>
        <strain evidence="8">CGMCC 1.12606</strain>
    </source>
</reference>
<dbReference type="Pfam" id="PF04932">
    <property type="entry name" value="Wzy_C"/>
    <property type="match status" value="1"/>
</dbReference>
<evidence type="ECO:0000256" key="2">
    <source>
        <dbReference type="ARBA" id="ARBA00022692"/>
    </source>
</evidence>
<dbReference type="InterPro" id="IPR051533">
    <property type="entry name" value="WaaL-like"/>
</dbReference>
<evidence type="ECO:0000256" key="1">
    <source>
        <dbReference type="ARBA" id="ARBA00004141"/>
    </source>
</evidence>
<accession>A0ABQ1QZB2</accession>
<sequence length="380" mass="43289">MVLSAAWLINGDKKSIWKVFRKYAYILIILNLLWFLLGLLFSYQEFFSLYLEKIGKFVLLVLLPILIIPARNLNRKQLSFSLSGFVISTFLILLISYSYAAGHYSSGAENPFNYSIFISGSGNYHPAYISMFVVCSFFLCLEGLKIYRKRLVRSMIYLFLFIFFASVFVIKARTAILAFGLLVPIYFILGFRRGSTLKTSLLFTVAILILAGTILWISDSTPVALIRERVINGFSNSMSIRMDTWSCALEVFRSNSWIFGVGSGNELLALRECYYHNFLTRQFFDNFNAHNDFLLILVRNGIVGLLLWFGFLGSLIIRNYEVRNYIGVIFVLLFCICGLTEGLLSRIWGILFIGTGIGFCLLSYFDDAKFIGGKLRVTNG</sequence>
<feature type="transmembrane region" description="Helical" evidence="5">
    <location>
        <begin position="324"/>
        <end position="341"/>
    </location>
</feature>
<keyword evidence="3 5" id="KW-1133">Transmembrane helix</keyword>
<feature type="transmembrane region" description="Helical" evidence="5">
    <location>
        <begin position="293"/>
        <end position="317"/>
    </location>
</feature>
<keyword evidence="8" id="KW-1185">Reference proteome</keyword>
<dbReference type="PANTHER" id="PTHR37422">
    <property type="entry name" value="TEICHURONIC ACID BIOSYNTHESIS PROTEIN TUAE"/>
    <property type="match status" value="1"/>
</dbReference>
<evidence type="ECO:0000256" key="5">
    <source>
        <dbReference type="SAM" id="Phobius"/>
    </source>
</evidence>
<feature type="transmembrane region" description="Helical" evidence="5">
    <location>
        <begin position="23"/>
        <end position="43"/>
    </location>
</feature>
<feature type="transmembrane region" description="Helical" evidence="5">
    <location>
        <begin position="151"/>
        <end position="170"/>
    </location>
</feature>
<evidence type="ECO:0000259" key="6">
    <source>
        <dbReference type="Pfam" id="PF04932"/>
    </source>
</evidence>
<feature type="transmembrane region" description="Helical" evidence="5">
    <location>
        <begin position="49"/>
        <end position="68"/>
    </location>
</feature>
<dbReference type="EMBL" id="BMFH01000001">
    <property type="protein sequence ID" value="GGD49804.1"/>
    <property type="molecule type" value="Genomic_DNA"/>
</dbReference>
<feature type="transmembrane region" description="Helical" evidence="5">
    <location>
        <begin position="199"/>
        <end position="217"/>
    </location>
</feature>
<feature type="transmembrane region" description="Helical" evidence="5">
    <location>
        <begin position="347"/>
        <end position="365"/>
    </location>
</feature>
<keyword evidence="2 5" id="KW-0812">Transmembrane</keyword>
<evidence type="ECO:0000256" key="4">
    <source>
        <dbReference type="ARBA" id="ARBA00023136"/>
    </source>
</evidence>
<protein>
    <recommendedName>
        <fullName evidence="6">O-antigen ligase-related domain-containing protein</fullName>
    </recommendedName>
</protein>
<comment type="subcellular location">
    <subcellularLocation>
        <location evidence="1">Membrane</location>
        <topology evidence="1">Multi-pass membrane protein</topology>
    </subcellularLocation>
</comment>
<proteinExistence type="predicted"/>
<dbReference type="PANTHER" id="PTHR37422:SF13">
    <property type="entry name" value="LIPOPOLYSACCHARIDE BIOSYNTHESIS PROTEIN PA4999-RELATED"/>
    <property type="match status" value="1"/>
</dbReference>
<feature type="domain" description="O-antigen ligase-related" evidence="6">
    <location>
        <begin position="159"/>
        <end position="309"/>
    </location>
</feature>
<comment type="caution">
    <text evidence="7">The sequence shown here is derived from an EMBL/GenBank/DDBJ whole genome shotgun (WGS) entry which is preliminary data.</text>
</comment>
<dbReference type="InterPro" id="IPR007016">
    <property type="entry name" value="O-antigen_ligase-rel_domated"/>
</dbReference>
<feature type="transmembrane region" description="Helical" evidence="5">
    <location>
        <begin position="176"/>
        <end position="192"/>
    </location>
</feature>
<gene>
    <name evidence="7" type="ORF">GCM10011361_15620</name>
</gene>
<evidence type="ECO:0000256" key="3">
    <source>
        <dbReference type="ARBA" id="ARBA00022989"/>
    </source>
</evidence>
<organism evidence="7 8">
    <name type="scientific">Muriicola marianensis</name>
    <dbReference type="NCBI Taxonomy" id="1324801"/>
    <lineage>
        <taxon>Bacteria</taxon>
        <taxon>Pseudomonadati</taxon>
        <taxon>Bacteroidota</taxon>
        <taxon>Flavobacteriia</taxon>
        <taxon>Flavobacteriales</taxon>
        <taxon>Flavobacteriaceae</taxon>
        <taxon>Muriicola</taxon>
    </lineage>
</organism>
<name>A0ABQ1QZB2_9FLAO</name>
<dbReference type="Proteomes" id="UP000625780">
    <property type="component" value="Unassembled WGS sequence"/>
</dbReference>
<evidence type="ECO:0000313" key="8">
    <source>
        <dbReference type="Proteomes" id="UP000625780"/>
    </source>
</evidence>
<keyword evidence="4 5" id="KW-0472">Membrane</keyword>
<dbReference type="RefSeq" id="WP_188370116.1">
    <property type="nucleotide sequence ID" value="NZ_BMFH01000001.1"/>
</dbReference>
<evidence type="ECO:0000313" key="7">
    <source>
        <dbReference type="EMBL" id="GGD49804.1"/>
    </source>
</evidence>
<feature type="transmembrane region" description="Helical" evidence="5">
    <location>
        <begin position="80"/>
        <end position="100"/>
    </location>
</feature>